<dbReference type="GO" id="GO:0004519">
    <property type="term" value="F:endonuclease activity"/>
    <property type="evidence" value="ECO:0007669"/>
    <property type="project" value="InterPro"/>
</dbReference>
<evidence type="ECO:0000259" key="3">
    <source>
        <dbReference type="Pfam" id="PF20454"/>
    </source>
</evidence>
<dbReference type="Proteomes" id="UP000316476">
    <property type="component" value="Unassembled WGS sequence"/>
</dbReference>
<feature type="compositionally biased region" description="Basic residues" evidence="1">
    <location>
        <begin position="664"/>
        <end position="679"/>
    </location>
</feature>
<dbReference type="Pfam" id="PF20454">
    <property type="entry name" value="GpA_nuclease"/>
    <property type="match status" value="1"/>
</dbReference>
<feature type="domain" description="Phage terminase large subunit GpA ATPase" evidence="2">
    <location>
        <begin position="40"/>
        <end position="290"/>
    </location>
</feature>
<dbReference type="GO" id="GO:0016887">
    <property type="term" value="F:ATP hydrolysis activity"/>
    <property type="evidence" value="ECO:0007669"/>
    <property type="project" value="InterPro"/>
</dbReference>
<dbReference type="EMBL" id="SJPZ01000001">
    <property type="protein sequence ID" value="TWU66440.1"/>
    <property type="molecule type" value="Genomic_DNA"/>
</dbReference>
<reference evidence="4 5" key="1">
    <citation type="submission" date="2019-02" db="EMBL/GenBank/DDBJ databases">
        <title>Deep-cultivation of Planctomycetes and their phenomic and genomic characterization uncovers novel biology.</title>
        <authorList>
            <person name="Wiegand S."/>
            <person name="Jogler M."/>
            <person name="Boedeker C."/>
            <person name="Pinto D."/>
            <person name="Vollmers J."/>
            <person name="Rivas-Marin E."/>
            <person name="Kohn T."/>
            <person name="Peeters S.H."/>
            <person name="Heuer A."/>
            <person name="Rast P."/>
            <person name="Oberbeckmann S."/>
            <person name="Bunk B."/>
            <person name="Jeske O."/>
            <person name="Meyerdierks A."/>
            <person name="Storesund J.E."/>
            <person name="Kallscheuer N."/>
            <person name="Luecker S."/>
            <person name="Lage O.M."/>
            <person name="Pohl T."/>
            <person name="Merkel B.J."/>
            <person name="Hornburger P."/>
            <person name="Mueller R.-W."/>
            <person name="Bruemmer F."/>
            <person name="Labrenz M."/>
            <person name="Spormann A.M."/>
            <person name="Op Den Camp H."/>
            <person name="Overmann J."/>
            <person name="Amann R."/>
            <person name="Jetten M.S.M."/>
            <person name="Mascher T."/>
            <person name="Medema M.H."/>
            <person name="Devos D.P."/>
            <person name="Kaster A.-K."/>
            <person name="Ovreas L."/>
            <person name="Rohde M."/>
            <person name="Galperin M.Y."/>
            <person name="Jogler C."/>
        </authorList>
    </citation>
    <scope>NUCLEOTIDE SEQUENCE [LARGE SCALE GENOMIC DNA]</scope>
    <source>
        <strain evidence="4 5">V7</strain>
    </source>
</reference>
<dbReference type="Pfam" id="PF05876">
    <property type="entry name" value="GpA_ATPase"/>
    <property type="match status" value="1"/>
</dbReference>
<dbReference type="OrthoDB" id="230428at2"/>
<evidence type="ECO:0000259" key="2">
    <source>
        <dbReference type="Pfam" id="PF05876"/>
    </source>
</evidence>
<organism evidence="4 5">
    <name type="scientific">Crateriforma conspicua</name>
    <dbReference type="NCBI Taxonomy" id="2527996"/>
    <lineage>
        <taxon>Bacteria</taxon>
        <taxon>Pseudomonadati</taxon>
        <taxon>Planctomycetota</taxon>
        <taxon>Planctomycetia</taxon>
        <taxon>Planctomycetales</taxon>
        <taxon>Planctomycetaceae</taxon>
        <taxon>Crateriforma</taxon>
    </lineage>
</organism>
<gene>
    <name evidence="4" type="ORF">V7x_20060</name>
</gene>
<evidence type="ECO:0000256" key="1">
    <source>
        <dbReference type="SAM" id="MobiDB-lite"/>
    </source>
</evidence>
<feature type="region of interest" description="Disordered" evidence="1">
    <location>
        <begin position="644"/>
        <end position="686"/>
    </location>
</feature>
<dbReference type="InterPro" id="IPR046454">
    <property type="entry name" value="GpA_endonuclease"/>
</dbReference>
<protein>
    <submittedName>
        <fullName evidence="4">Phage terminase large subunit (GpA)</fullName>
    </submittedName>
</protein>
<feature type="domain" description="Terminase large subunit GpA endonuclease" evidence="3">
    <location>
        <begin position="325"/>
        <end position="638"/>
    </location>
</feature>
<dbReference type="RefSeq" id="WP_146413067.1">
    <property type="nucleotide sequence ID" value="NZ_SJPZ01000001.1"/>
</dbReference>
<accession>A0A5C6FYR5</accession>
<evidence type="ECO:0000313" key="5">
    <source>
        <dbReference type="Proteomes" id="UP000316476"/>
    </source>
</evidence>
<comment type="caution">
    <text evidence="4">The sequence shown here is derived from an EMBL/GenBank/DDBJ whole genome shotgun (WGS) entry which is preliminary data.</text>
</comment>
<evidence type="ECO:0000313" key="4">
    <source>
        <dbReference type="EMBL" id="TWU66440.1"/>
    </source>
</evidence>
<dbReference type="InterPro" id="IPR046453">
    <property type="entry name" value="GpA_ATPase"/>
</dbReference>
<sequence>MATVIEHEFAAALRRAKSTPPRTFRQWIQEELIIPDGPAEKKRFKIDRQPAIGLWIDAVDDPQWQEMIFTAVTQYGKTLFGFVCPLLYHATELGQKIGVGVPFGDMANDKYQADIKPTMQMSPNLRRHLPVRGPGSADGTVRGSLQLASGSLWKFMSAGADDAGKAGFTCPTIVVTEAAKFSQAGASSVESDPLRQLYARQRSYQSHRRRSYVEGTLTIESELPWTLHDASSRSKIVSPCPHCCEFIAPEREHFVGWKEAHSEVAATKAAHWVCPKCGKKITESQRHRSLFDAVLLHAGQKIDRKGRVTGPPPETTRLWYHATPWVNCLLEAQDIARDEYLAAQIPEDTEERTNADKQLAQFTWSMIYRPPKVDGEITITREGIAARTNGLAKGRLPSDVQFVTIGMDTGHRTAWYLVLASCADGRLKIIDYGSFDVPSHQARPKEAIVAALGGQVPYLEAGFSVEGGDALRAHSVWVDCSDNQEATWEFTRGVNPRQSLNQWVIAARGRGESQMDRRRFTCPSRKNNTVRQIADDKLWYVQWIKAARIFEVSWDADKVKWLAQHGLCLPVESPASITLFEQPEKAMRTFTRHIRNEKLLHEFVPGKGWKSYWWRTGANHYLDCLAMAYAAQCRLGYQPPAVRMHRNPDGSPSAVDQAAAPTTPKKKPAKLPADKRKKVSSWFRSV</sequence>
<dbReference type="AlphaFoldDB" id="A0A5C6FYR5"/>
<proteinExistence type="predicted"/>
<name>A0A5C6FYR5_9PLAN</name>